<feature type="region of interest" description="Disordered" evidence="1">
    <location>
        <begin position="26"/>
        <end position="79"/>
    </location>
</feature>
<reference evidence="3 4" key="1">
    <citation type="submission" date="2013-11" db="EMBL/GenBank/DDBJ databases">
        <title>Genome sequencing of Stegodyphus mimosarum.</title>
        <authorList>
            <person name="Bechsgaard J."/>
        </authorList>
    </citation>
    <scope>NUCLEOTIDE SEQUENCE [LARGE SCALE GENOMIC DNA]</scope>
</reference>
<protein>
    <submittedName>
        <fullName evidence="3">Uncharacterized protein</fullName>
    </submittedName>
</protein>
<evidence type="ECO:0000256" key="1">
    <source>
        <dbReference type="SAM" id="MobiDB-lite"/>
    </source>
</evidence>
<gene>
    <name evidence="3" type="ORF">X975_23466</name>
</gene>
<sequence>MKILILAIFLSAMLALTCGGTAHEVNERAAQSGGDRRGQHGGYGGGSRGQSGHGGYGSGSGGHRGGQQSGHGGYGSEHG</sequence>
<evidence type="ECO:0000313" key="4">
    <source>
        <dbReference type="Proteomes" id="UP000054359"/>
    </source>
</evidence>
<evidence type="ECO:0000256" key="2">
    <source>
        <dbReference type="SAM" id="SignalP"/>
    </source>
</evidence>
<proteinExistence type="predicted"/>
<feature type="non-terminal residue" evidence="3">
    <location>
        <position position="79"/>
    </location>
</feature>
<name>A0A087UDM4_STEMI</name>
<feature type="chain" id="PRO_5001830517" evidence="2">
    <location>
        <begin position="23"/>
        <end position="79"/>
    </location>
</feature>
<evidence type="ECO:0000313" key="3">
    <source>
        <dbReference type="EMBL" id="KFM75463.1"/>
    </source>
</evidence>
<accession>A0A087UDM4</accession>
<dbReference type="AlphaFoldDB" id="A0A087UDM4"/>
<organism evidence="3 4">
    <name type="scientific">Stegodyphus mimosarum</name>
    <name type="common">African social velvet spider</name>
    <dbReference type="NCBI Taxonomy" id="407821"/>
    <lineage>
        <taxon>Eukaryota</taxon>
        <taxon>Metazoa</taxon>
        <taxon>Ecdysozoa</taxon>
        <taxon>Arthropoda</taxon>
        <taxon>Chelicerata</taxon>
        <taxon>Arachnida</taxon>
        <taxon>Araneae</taxon>
        <taxon>Araneomorphae</taxon>
        <taxon>Entelegynae</taxon>
        <taxon>Eresoidea</taxon>
        <taxon>Eresidae</taxon>
        <taxon>Stegodyphus</taxon>
    </lineage>
</organism>
<feature type="compositionally biased region" description="Gly residues" evidence="1">
    <location>
        <begin position="40"/>
        <end position="79"/>
    </location>
</feature>
<dbReference type="OrthoDB" id="10598426at2759"/>
<keyword evidence="2" id="KW-0732">Signal</keyword>
<dbReference type="EMBL" id="KK119360">
    <property type="protein sequence ID" value="KFM75463.1"/>
    <property type="molecule type" value="Genomic_DNA"/>
</dbReference>
<feature type="signal peptide" evidence="2">
    <location>
        <begin position="1"/>
        <end position="22"/>
    </location>
</feature>
<dbReference type="Proteomes" id="UP000054359">
    <property type="component" value="Unassembled WGS sequence"/>
</dbReference>
<keyword evidence="4" id="KW-1185">Reference proteome</keyword>